<keyword evidence="3" id="KW-1185">Reference proteome</keyword>
<dbReference type="AlphaFoldDB" id="A0A3P7IX07"/>
<evidence type="ECO:0000313" key="2">
    <source>
        <dbReference type="EMBL" id="VDM77521.1"/>
    </source>
</evidence>
<dbReference type="OrthoDB" id="5849845at2759"/>
<sequence length="161" mass="17432">MESDLSNKPTSCLSTCRNACQSSCAPQIPPAECRSTCDSTCAEVCSSSTTPPPTLVNIEPTTYPSTDVPRTQTTAASVDQTQTAEPLKINIKLLPPPYEDLQQKPASPSTPSPFLQCLRQCDIGCQQSCRQRSPLPSEDARLNVSQFVNWPVQAVHHLTNA</sequence>
<evidence type="ECO:0000256" key="1">
    <source>
        <dbReference type="SAM" id="MobiDB-lite"/>
    </source>
</evidence>
<proteinExistence type="predicted"/>
<reference evidence="2 3" key="1">
    <citation type="submission" date="2018-11" db="EMBL/GenBank/DDBJ databases">
        <authorList>
            <consortium name="Pathogen Informatics"/>
        </authorList>
    </citation>
    <scope>NUCLEOTIDE SEQUENCE [LARGE SCALE GENOMIC DNA]</scope>
</reference>
<feature type="compositionally biased region" description="Polar residues" evidence="1">
    <location>
        <begin position="59"/>
        <end position="80"/>
    </location>
</feature>
<organism evidence="2 3">
    <name type="scientific">Strongylus vulgaris</name>
    <name type="common">Blood worm</name>
    <dbReference type="NCBI Taxonomy" id="40348"/>
    <lineage>
        <taxon>Eukaryota</taxon>
        <taxon>Metazoa</taxon>
        <taxon>Ecdysozoa</taxon>
        <taxon>Nematoda</taxon>
        <taxon>Chromadorea</taxon>
        <taxon>Rhabditida</taxon>
        <taxon>Rhabditina</taxon>
        <taxon>Rhabditomorpha</taxon>
        <taxon>Strongyloidea</taxon>
        <taxon>Strongylidae</taxon>
        <taxon>Strongylus</taxon>
    </lineage>
</organism>
<protein>
    <submittedName>
        <fullName evidence="2">Uncharacterized protein</fullName>
    </submittedName>
</protein>
<name>A0A3P7IX07_STRVU</name>
<dbReference type="EMBL" id="UYYB01099418">
    <property type="protein sequence ID" value="VDM77521.1"/>
    <property type="molecule type" value="Genomic_DNA"/>
</dbReference>
<accession>A0A3P7IX07</accession>
<gene>
    <name evidence="2" type="ORF">SVUK_LOCUS12519</name>
</gene>
<evidence type="ECO:0000313" key="3">
    <source>
        <dbReference type="Proteomes" id="UP000270094"/>
    </source>
</evidence>
<dbReference type="Proteomes" id="UP000270094">
    <property type="component" value="Unassembled WGS sequence"/>
</dbReference>
<feature type="region of interest" description="Disordered" evidence="1">
    <location>
        <begin position="53"/>
        <end position="80"/>
    </location>
</feature>